<dbReference type="AlphaFoldDB" id="A0A437C865"/>
<feature type="region of interest" description="Disordered" evidence="1">
    <location>
        <begin position="1"/>
        <end position="62"/>
    </location>
</feature>
<organism evidence="2 3">
    <name type="scientific">Oryzias javanicus</name>
    <name type="common">Javanese ricefish</name>
    <name type="synonym">Aplocheilus javanicus</name>
    <dbReference type="NCBI Taxonomy" id="123683"/>
    <lineage>
        <taxon>Eukaryota</taxon>
        <taxon>Metazoa</taxon>
        <taxon>Chordata</taxon>
        <taxon>Craniata</taxon>
        <taxon>Vertebrata</taxon>
        <taxon>Euteleostomi</taxon>
        <taxon>Actinopterygii</taxon>
        <taxon>Neopterygii</taxon>
        <taxon>Teleostei</taxon>
        <taxon>Neoteleostei</taxon>
        <taxon>Acanthomorphata</taxon>
        <taxon>Ovalentaria</taxon>
        <taxon>Atherinomorphae</taxon>
        <taxon>Beloniformes</taxon>
        <taxon>Adrianichthyidae</taxon>
        <taxon>Oryziinae</taxon>
        <taxon>Oryzias</taxon>
    </lineage>
</organism>
<keyword evidence="3" id="KW-1185">Reference proteome</keyword>
<protein>
    <submittedName>
        <fullName evidence="2">Uncharacterized protein</fullName>
    </submittedName>
</protein>
<dbReference type="EMBL" id="CM012456">
    <property type="protein sequence ID" value="RVE58671.1"/>
    <property type="molecule type" value="Genomic_DNA"/>
</dbReference>
<gene>
    <name evidence="2" type="ORF">OJAV_G00196770</name>
</gene>
<name>A0A437C865_ORYJA</name>
<reference evidence="2 3" key="2">
    <citation type="submission" date="2019-01" db="EMBL/GenBank/DDBJ databases">
        <title>A chromosome length genome reference of the Java medaka (oryzias javanicus).</title>
        <authorList>
            <person name="Herpin A."/>
            <person name="Takehana Y."/>
            <person name="Naruse K."/>
            <person name="Ansai S."/>
            <person name="Kawaguchi M."/>
        </authorList>
    </citation>
    <scope>NUCLEOTIDE SEQUENCE [LARGE SCALE GENOMIC DNA]</scope>
    <source>
        <strain evidence="2">RS831</strain>
        <tissue evidence="2">Whole body</tissue>
    </source>
</reference>
<evidence type="ECO:0000256" key="1">
    <source>
        <dbReference type="SAM" id="MobiDB-lite"/>
    </source>
</evidence>
<feature type="compositionally biased region" description="Low complexity" evidence="1">
    <location>
        <begin position="43"/>
        <end position="53"/>
    </location>
</feature>
<evidence type="ECO:0000313" key="2">
    <source>
        <dbReference type="EMBL" id="RVE58671.1"/>
    </source>
</evidence>
<evidence type="ECO:0000313" key="3">
    <source>
        <dbReference type="Proteomes" id="UP000283210"/>
    </source>
</evidence>
<reference evidence="2 3" key="1">
    <citation type="submission" date="2018-11" db="EMBL/GenBank/DDBJ databases">
        <authorList>
            <person name="Lopez-Roques C."/>
            <person name="Donnadieu C."/>
            <person name="Bouchez O."/>
            <person name="Klopp C."/>
            <person name="Cabau C."/>
            <person name="Zahm M."/>
        </authorList>
    </citation>
    <scope>NUCLEOTIDE SEQUENCE [LARGE SCALE GENOMIC DNA]</scope>
    <source>
        <strain evidence="2">RS831</strain>
        <tissue evidence="2">Whole body</tissue>
    </source>
</reference>
<accession>A0A437C865</accession>
<proteinExistence type="predicted"/>
<sequence length="164" mass="18461">MVVNNSPKAAAEAPLDKDMEAPELSILPSHNKGARRKGRFKGSDGSTSSDTTTNSLVRQRTCRGPGLRMHTKCFCLFWEEEEEEEEEEVRLCSSLAENKMAPGSAPSASSRGPRERLSALRQLSWSCLVRNRQISHHPWEFMPIPTVLSPNEDFPYSESQRNEK</sequence>
<dbReference type="Proteomes" id="UP000283210">
    <property type="component" value="Chromosome 20"/>
</dbReference>